<gene>
    <name evidence="2" type="ORF">CEN44_14765</name>
</gene>
<accession>A0A2N6K1Z6</accession>
<dbReference type="InterPro" id="IPR001480">
    <property type="entry name" value="Bulb-type_lectin_dom"/>
</dbReference>
<organism evidence="2 3">
    <name type="scientific">Fischerella muscicola CCMEE 5323</name>
    <dbReference type="NCBI Taxonomy" id="2019572"/>
    <lineage>
        <taxon>Bacteria</taxon>
        <taxon>Bacillati</taxon>
        <taxon>Cyanobacteriota</taxon>
        <taxon>Cyanophyceae</taxon>
        <taxon>Nostocales</taxon>
        <taxon>Hapalosiphonaceae</taxon>
        <taxon>Fischerella</taxon>
    </lineage>
</organism>
<dbReference type="SMART" id="SM00108">
    <property type="entry name" value="B_lectin"/>
    <property type="match status" value="1"/>
</dbReference>
<feature type="domain" description="Bulb-type lectin" evidence="1">
    <location>
        <begin position="105"/>
        <end position="222"/>
    </location>
</feature>
<evidence type="ECO:0000313" key="2">
    <source>
        <dbReference type="EMBL" id="PLZ88723.1"/>
    </source>
</evidence>
<name>A0A2N6K1Z6_FISMU</name>
<proteinExistence type="predicted"/>
<dbReference type="Proteomes" id="UP000235036">
    <property type="component" value="Unassembled WGS sequence"/>
</dbReference>
<dbReference type="EMBL" id="NRQW01000325">
    <property type="protein sequence ID" value="PLZ88723.1"/>
    <property type="molecule type" value="Genomic_DNA"/>
</dbReference>
<keyword evidence="3" id="KW-1185">Reference proteome</keyword>
<dbReference type="AlphaFoldDB" id="A0A2N6K1Z6"/>
<dbReference type="PROSITE" id="PS50927">
    <property type="entry name" value="BULB_LECTIN"/>
    <property type="match status" value="1"/>
</dbReference>
<evidence type="ECO:0000259" key="1">
    <source>
        <dbReference type="PROSITE" id="PS50927"/>
    </source>
</evidence>
<dbReference type="InterPro" id="IPR036426">
    <property type="entry name" value="Bulb-type_lectin_dom_sf"/>
</dbReference>
<comment type="caution">
    <text evidence="2">The sequence shown here is derived from an EMBL/GenBank/DDBJ whole genome shotgun (WGS) entry which is preliminary data.</text>
</comment>
<reference evidence="2 3" key="1">
    <citation type="submission" date="2017-08" db="EMBL/GenBank/DDBJ databases">
        <title>Genomes of Fischerella (Mastigocladus) sp. strains.</title>
        <authorList>
            <person name="Miller S.R."/>
        </authorList>
    </citation>
    <scope>NUCLEOTIDE SEQUENCE [LARGE SCALE GENOMIC DNA]</scope>
    <source>
        <strain evidence="2 3">CCMEE 5323</strain>
    </source>
</reference>
<dbReference type="SUPFAM" id="SSF51110">
    <property type="entry name" value="alpha-D-mannose-specific plant lectins"/>
    <property type="match status" value="1"/>
</dbReference>
<evidence type="ECO:0000313" key="3">
    <source>
        <dbReference type="Proteomes" id="UP000235036"/>
    </source>
</evidence>
<protein>
    <recommendedName>
        <fullName evidence="1">Bulb-type lectin domain-containing protein</fullName>
    </recommendedName>
</protein>
<dbReference type="Gene3D" id="2.90.10.10">
    <property type="entry name" value="Bulb-type lectin domain"/>
    <property type="match status" value="1"/>
</dbReference>
<sequence length="257" mass="28307">MIQRGLLEPEELKKDLENMSWDDFTKHAGNTLKILDPSTFSSVISSVCEISLIIVDADFQKLTIFNTNSDHSWIVNNDGVVRSKYGKLWQEDRYAGWHLFGHPCGIGLGSEEHLKPNDYLEIDGPDGKYALIYQTDGNLVLYKNTGDSPETLWSTNTSGKSAGEARMQADGNFVVYTQSREVAWALFPEMPSGHENSTLVLDPYGNIGYKQNNQDIVFTVNKKPSFTEAAGNAVNSAAEAAGNAVNSVASTIGSWFQ</sequence>